<protein>
    <submittedName>
        <fullName evidence="2">Uncharacterized protein</fullName>
    </submittedName>
</protein>
<evidence type="ECO:0000313" key="2">
    <source>
        <dbReference type="EMBL" id="KAL0909011.1"/>
    </source>
</evidence>
<feature type="compositionally biased region" description="Polar residues" evidence="1">
    <location>
        <begin position="28"/>
        <end position="46"/>
    </location>
</feature>
<accession>A0ABD0UF67</accession>
<gene>
    <name evidence="2" type="ORF">M5K25_023532</name>
</gene>
<sequence>MERSEPTFVPEWYKVSNSSAAGSGNSNHQSGFSLQSDEHNNGFSSRSRLTVSNFDYDAPRSLSLSGRTSSSFRRSSTSNGYIGHEKDISSRAYNSFGRSHRDRDRDRDRDREKDLEIHERDKSLLLDNGFGDYPDLLMYSKSEKDSIRRSQSMLSGRKADSWLKRAGHDSSNGVQSMGDRGRIIGITKSSFEREFPSLGAEEKHAGSDVIRVSSPGLSTAIDNLPVTSSTIIGADGWTSVLAEVPIVGSNLQTSSVLPPTASSTSTSLNMAETIAQAPARARMTPQLPSDSQKIEEMHRLQILKLRPVTPSMSKNLGVNLAEKSKTKGAKMVEYSTVKVGQQLPSQLLNHSFRSNIKPDVTKTSQLGNFHILNREKNGVSPIDKDNLQPRNGNRVAAASPSGIPLAAISYLNGKVYPKLNGKASTLTSSSFGEKKLPSQAQNRNDFFNSLRKKSSSASCQENINQDPMYKVSAPNMEKLDEEPAVDAVSDKGKDASSLMPTLQCSAANGNCSGDLKLIEEPERLVPDEEEAAFLRSLGWEENDGEEALTPEEIESFYSEYEKKLPVSKLKIASCSAKLSSSSETTKAEASFC</sequence>
<dbReference type="PANTHER" id="PTHR34112">
    <property type="entry name" value="C-JUN-AMINO-TERMINAL KINASE-INTERACTING PROTEIN"/>
    <property type="match status" value="1"/>
</dbReference>
<dbReference type="AlphaFoldDB" id="A0ABD0UF67"/>
<feature type="region of interest" description="Disordered" evidence="1">
    <location>
        <begin position="17"/>
        <end position="46"/>
    </location>
</feature>
<feature type="compositionally biased region" description="Basic and acidic residues" evidence="1">
    <location>
        <begin position="99"/>
        <end position="114"/>
    </location>
</feature>
<dbReference type="PANTHER" id="PTHR34112:SF18">
    <property type="entry name" value="C-JUN-AMINO-TERMINAL KINASE-INTERACTING PROTEIN"/>
    <property type="match status" value="1"/>
</dbReference>
<feature type="compositionally biased region" description="Low complexity" evidence="1">
    <location>
        <begin position="60"/>
        <end position="78"/>
    </location>
</feature>
<dbReference type="Proteomes" id="UP001552299">
    <property type="component" value="Unassembled WGS sequence"/>
</dbReference>
<comment type="caution">
    <text evidence="2">The sequence shown here is derived from an EMBL/GenBank/DDBJ whole genome shotgun (WGS) entry which is preliminary data.</text>
</comment>
<feature type="region of interest" description="Disordered" evidence="1">
    <location>
        <begin position="58"/>
        <end position="114"/>
    </location>
</feature>
<reference evidence="2 3" key="1">
    <citation type="journal article" date="2024" name="Plant Biotechnol. J.">
        <title>Dendrobium thyrsiflorum genome and its molecular insights into genes involved in important horticultural traits.</title>
        <authorList>
            <person name="Chen B."/>
            <person name="Wang J.Y."/>
            <person name="Zheng P.J."/>
            <person name="Li K.L."/>
            <person name="Liang Y.M."/>
            <person name="Chen X.F."/>
            <person name="Zhang C."/>
            <person name="Zhao X."/>
            <person name="He X."/>
            <person name="Zhang G.Q."/>
            <person name="Liu Z.J."/>
            <person name="Xu Q."/>
        </authorList>
    </citation>
    <scope>NUCLEOTIDE SEQUENCE [LARGE SCALE GENOMIC DNA]</scope>
    <source>
        <strain evidence="2">GZMU011</strain>
    </source>
</reference>
<name>A0ABD0UF67_DENTH</name>
<evidence type="ECO:0000313" key="3">
    <source>
        <dbReference type="Proteomes" id="UP001552299"/>
    </source>
</evidence>
<keyword evidence="3" id="KW-1185">Reference proteome</keyword>
<feature type="compositionally biased region" description="Low complexity" evidence="1">
    <location>
        <begin position="17"/>
        <end position="27"/>
    </location>
</feature>
<dbReference type="EMBL" id="JANQDX010000017">
    <property type="protein sequence ID" value="KAL0909011.1"/>
    <property type="molecule type" value="Genomic_DNA"/>
</dbReference>
<evidence type="ECO:0000256" key="1">
    <source>
        <dbReference type="SAM" id="MobiDB-lite"/>
    </source>
</evidence>
<proteinExistence type="predicted"/>
<organism evidence="2 3">
    <name type="scientific">Dendrobium thyrsiflorum</name>
    <name type="common">Pinecone-like raceme dendrobium</name>
    <name type="synonym">Orchid</name>
    <dbReference type="NCBI Taxonomy" id="117978"/>
    <lineage>
        <taxon>Eukaryota</taxon>
        <taxon>Viridiplantae</taxon>
        <taxon>Streptophyta</taxon>
        <taxon>Embryophyta</taxon>
        <taxon>Tracheophyta</taxon>
        <taxon>Spermatophyta</taxon>
        <taxon>Magnoliopsida</taxon>
        <taxon>Liliopsida</taxon>
        <taxon>Asparagales</taxon>
        <taxon>Orchidaceae</taxon>
        <taxon>Epidendroideae</taxon>
        <taxon>Malaxideae</taxon>
        <taxon>Dendrobiinae</taxon>
        <taxon>Dendrobium</taxon>
    </lineage>
</organism>